<protein>
    <submittedName>
        <fullName evidence="2">Uncharacterized protein</fullName>
    </submittedName>
</protein>
<accession>A0A152A7M6</accession>
<feature type="compositionally biased region" description="Polar residues" evidence="1">
    <location>
        <begin position="71"/>
        <end position="85"/>
    </location>
</feature>
<keyword evidence="3" id="KW-1185">Reference proteome</keyword>
<sequence length="92" mass="10208">MQNNNSIPGAYISETKVGTEFFVPVGYNGNWQNVIGFPNHNNSVVGLNSHDGVLFPGAYYKVQRPDFRTTDINSKVQPNTSNNTIYDFGPPK</sequence>
<dbReference type="Proteomes" id="UP000076078">
    <property type="component" value="Unassembled WGS sequence"/>
</dbReference>
<feature type="region of interest" description="Disordered" evidence="1">
    <location>
        <begin position="71"/>
        <end position="92"/>
    </location>
</feature>
<reference evidence="2 3" key="1">
    <citation type="submission" date="2015-12" db="EMBL/GenBank/DDBJ databases">
        <title>Dictyostelia acquired genes for synthesis and detection of signals that induce cell-type specialization by lateral gene transfer from prokaryotes.</title>
        <authorList>
            <person name="Gloeckner G."/>
            <person name="Schaap P."/>
        </authorList>
    </citation>
    <scope>NUCLEOTIDE SEQUENCE [LARGE SCALE GENOMIC DNA]</scope>
    <source>
        <strain evidence="2 3">TK</strain>
    </source>
</reference>
<evidence type="ECO:0000313" key="3">
    <source>
        <dbReference type="Proteomes" id="UP000076078"/>
    </source>
</evidence>
<name>A0A152A7M6_TIELA</name>
<gene>
    <name evidence="2" type="ORF">DLAC_01067</name>
</gene>
<proteinExistence type="predicted"/>
<dbReference type="AlphaFoldDB" id="A0A152A7M6"/>
<evidence type="ECO:0000313" key="2">
    <source>
        <dbReference type="EMBL" id="KYR02243.1"/>
    </source>
</evidence>
<comment type="caution">
    <text evidence="2">The sequence shown here is derived from an EMBL/GenBank/DDBJ whole genome shotgun (WGS) entry which is preliminary data.</text>
</comment>
<organism evidence="2 3">
    <name type="scientific">Tieghemostelium lacteum</name>
    <name type="common">Slime mold</name>
    <name type="synonym">Dictyostelium lacteum</name>
    <dbReference type="NCBI Taxonomy" id="361077"/>
    <lineage>
        <taxon>Eukaryota</taxon>
        <taxon>Amoebozoa</taxon>
        <taxon>Evosea</taxon>
        <taxon>Eumycetozoa</taxon>
        <taxon>Dictyostelia</taxon>
        <taxon>Dictyosteliales</taxon>
        <taxon>Raperosteliaceae</taxon>
        <taxon>Tieghemostelium</taxon>
    </lineage>
</organism>
<dbReference type="InParanoid" id="A0A152A7M6"/>
<dbReference type="EMBL" id="LODT01000004">
    <property type="protein sequence ID" value="KYR02243.1"/>
    <property type="molecule type" value="Genomic_DNA"/>
</dbReference>
<evidence type="ECO:0000256" key="1">
    <source>
        <dbReference type="SAM" id="MobiDB-lite"/>
    </source>
</evidence>